<dbReference type="SUPFAM" id="SSF103473">
    <property type="entry name" value="MFS general substrate transporter"/>
    <property type="match status" value="1"/>
</dbReference>
<dbReference type="InterPro" id="IPR008271">
    <property type="entry name" value="Ser/Thr_kinase_AS"/>
</dbReference>
<evidence type="ECO:0000256" key="23">
    <source>
        <dbReference type="ARBA" id="ARBA00023065"/>
    </source>
</evidence>
<evidence type="ECO:0000256" key="48">
    <source>
        <dbReference type="SAM" id="Phobius"/>
    </source>
</evidence>
<evidence type="ECO:0000256" key="24">
    <source>
        <dbReference type="ARBA" id="ARBA00023128"/>
    </source>
</evidence>
<evidence type="ECO:0000256" key="35">
    <source>
        <dbReference type="ARBA" id="ARBA00036754"/>
    </source>
</evidence>
<dbReference type="GO" id="GO:0004709">
    <property type="term" value="F:MAP kinase kinase kinase activity"/>
    <property type="evidence" value="ECO:0007669"/>
    <property type="project" value="UniProtKB-EC"/>
</dbReference>
<organism evidence="50 51">
    <name type="scientific">Pteropus alecto</name>
    <name type="common">Black flying fox</name>
    <dbReference type="NCBI Taxonomy" id="9402"/>
    <lineage>
        <taxon>Eukaryota</taxon>
        <taxon>Metazoa</taxon>
        <taxon>Chordata</taxon>
        <taxon>Craniata</taxon>
        <taxon>Vertebrata</taxon>
        <taxon>Euteleostomi</taxon>
        <taxon>Mammalia</taxon>
        <taxon>Eutheria</taxon>
        <taxon>Laurasiatheria</taxon>
        <taxon>Chiroptera</taxon>
        <taxon>Yinpterochiroptera</taxon>
        <taxon>Pteropodoidea</taxon>
        <taxon>Pteropodidae</taxon>
        <taxon>Pteropodinae</taxon>
        <taxon>Pteropus</taxon>
    </lineage>
</organism>
<evidence type="ECO:0000256" key="18">
    <source>
        <dbReference type="ARBA" id="ARBA00022741"/>
    </source>
</evidence>
<comment type="catalytic activity">
    <reaction evidence="31">
        <text>serotonin(out) = serotonin(in)</text>
        <dbReference type="Rhea" id="RHEA:73867"/>
        <dbReference type="ChEBI" id="CHEBI:350546"/>
    </reaction>
</comment>
<evidence type="ECO:0000256" key="17">
    <source>
        <dbReference type="ARBA" id="ARBA00022723"/>
    </source>
</evidence>
<evidence type="ECO:0000256" key="40">
    <source>
        <dbReference type="ARBA" id="ARBA00048329"/>
    </source>
</evidence>
<comment type="catalytic activity">
    <reaction evidence="35">
        <text>guanidine(out) = guanidine(in)</text>
        <dbReference type="Rhea" id="RHEA:73883"/>
        <dbReference type="ChEBI" id="CHEBI:30087"/>
    </reaction>
</comment>
<evidence type="ECO:0000256" key="28">
    <source>
        <dbReference type="ARBA" id="ARBA00035884"/>
    </source>
</evidence>
<evidence type="ECO:0000256" key="32">
    <source>
        <dbReference type="ARBA" id="ARBA00036483"/>
    </source>
</evidence>
<evidence type="ECO:0000256" key="46">
    <source>
        <dbReference type="PROSITE-ProRule" id="PRU10141"/>
    </source>
</evidence>
<dbReference type="InterPro" id="IPR017441">
    <property type="entry name" value="Protein_kinase_ATP_BS"/>
</dbReference>
<feature type="region of interest" description="Disordered" evidence="47">
    <location>
        <begin position="1562"/>
        <end position="1591"/>
    </location>
</feature>
<dbReference type="GO" id="GO:0008504">
    <property type="term" value="F:monoamine transmembrane transporter activity"/>
    <property type="evidence" value="ECO:0007669"/>
    <property type="project" value="UniProtKB-ARBA"/>
</dbReference>
<evidence type="ECO:0000259" key="49">
    <source>
        <dbReference type="PROSITE" id="PS50011"/>
    </source>
</evidence>
<dbReference type="GO" id="GO:0006811">
    <property type="term" value="P:monoatomic ion transport"/>
    <property type="evidence" value="ECO:0007669"/>
    <property type="project" value="UniProtKB-KW"/>
</dbReference>
<dbReference type="Pfam" id="PF19431">
    <property type="entry name" value="MEKK4_N"/>
    <property type="match status" value="1"/>
</dbReference>
<dbReference type="GO" id="GO:0005326">
    <property type="term" value="F:neurotransmitter transmembrane transporter activity"/>
    <property type="evidence" value="ECO:0007669"/>
    <property type="project" value="UniProtKB-ARBA"/>
</dbReference>
<dbReference type="PANTHER" id="PTHR48016">
    <property type="entry name" value="MAP KINASE KINASE KINASE SSK2-RELATED-RELATED"/>
    <property type="match status" value="1"/>
</dbReference>
<feature type="compositionally biased region" description="Acidic residues" evidence="47">
    <location>
        <begin position="784"/>
        <end position="794"/>
    </location>
</feature>
<comment type="cofactor">
    <cofactor evidence="1">
        <name>Mg(2+)</name>
        <dbReference type="ChEBI" id="CHEBI:18420"/>
    </cofactor>
</comment>
<comment type="similarity">
    <text evidence="7">Belongs to the protein kinase superfamily. STE Ser/Thr protein kinase family. MAP kinase kinase kinase subfamily.</text>
</comment>
<dbReference type="GO" id="GO:0031966">
    <property type="term" value="C:mitochondrial membrane"/>
    <property type="evidence" value="ECO:0007669"/>
    <property type="project" value="UniProtKB-SubCell"/>
</dbReference>
<protein>
    <recommendedName>
        <fullName evidence="42">Mitogen-activated protein kinase kinase kinase 4</fullName>
        <ecNumber evidence="9">2.7.11.25</ecNumber>
    </recommendedName>
    <alternativeName>
        <fullName evidence="45">MAPK/ERK kinase kinase 4</fullName>
    </alternativeName>
    <alternativeName>
        <fullName evidence="44">Organic cation transporter 3</fullName>
    </alternativeName>
    <alternativeName>
        <fullName evidence="43">Solute carrier family 22 member 3</fullName>
    </alternativeName>
</protein>
<dbReference type="PROSITE" id="PS00108">
    <property type="entry name" value="PROTEIN_KINASE_ST"/>
    <property type="match status" value="1"/>
</dbReference>
<feature type="region of interest" description="Disordered" evidence="47">
    <location>
        <begin position="1466"/>
        <end position="1548"/>
    </location>
</feature>
<sequence length="1961" mass="219678">MPTLRASPRPWCELSAPQNSPPPVGQSVPWGSSSPSRLVARSPLLGKPGQLRAQPGPEQFDLVCVNAWMLDLTQAILNLGFLAGAFTLGYAADRYGRIVIYLISCFGVGVTGVVVAFAPNFPVFVVFRFLQGVFGKGTWMTSYVIVTEIVGSKQRRIVGIVIQMFFTLGIIILPGIAYFIPNWQGIQLAITLPNFLFLLYYWVVPESPRWLITRKEGDKALKILRSVAKCNGKYLSPSYSEITVTDEEVSNPSFLDLVRTPQMRKCTLILMFAWFTSAVVYQGLVMRLGIVGGNLYIDFFISGVVELPGALLILLTIDRFGRRLPFAASNVVAGVACLVTAFLPEGVLASVCGGLVMLLPETKGITLPETVDDVEKLGRQECALRDSACRISESDPEDFSDETNAENLYGASPPSTPRQMKRMSAKHQRNNIGRPASRTNLKEKMNASSQPANRDGGRPAESVEEYSYKQEKKVRAALRTTERDHKKNVQCSFMLDSVGGSLPKKPIPDVDLNKPYLSLGCSNAKLPVSVPVPIARTARQTSRTDCPADRLKFFETLRLLLKLTSVSKKKDREQRGQENTSAFWFNRSNELIWLELQAWHAGRTINDQDLFLYTARQAIPDIINEILTFKVNYGSFAFVRNGASFNGTSVEGQCRAPHGTRIVGYSTYHEHLQRQRVSFEQVKRIMELLEYIEALYPSLQALQKDYERYAAKDFQDRVQALCLWLNITKDLNQKLRIMGTVLGIKNLSDIGWPVFEIPSPRSSKGNEPEDEGEDMEGELKELESSTEESEEEQTSDPGAPETTQPTDSSFGSQPQACRSKKLERLGSEDDSVGWGTPDGSTEAGFSRHCLTSIYRPFVDKALKQMGLRKLILRLHKLMDGSLQRARIALVKSDRPVEFSEVPDPMWGSDYVQLSRTPPSSEQKCSTVSWNELKAMDLPSFEPAFLVLCRVLLNVIHECLKLRLEQRPAGEPSLLSIKQLVRECKEVLKGGLLMKQYYQFMLLGLPHGPGAAGCNMDAFEEDLHKMLMVYFDYMRSWIQMLQQLPQASHSLKNLLEEEWNFTKEITHYIRGGEAQAGKLFCDIAGMLLKSTGSFLESGLQERCAELWASADDSASDEIRRSVIEISRALKELFHEARERASKALGFAKMLRKDLEIAAEFILSAPVRDLLEVLKSKQYVKVQIPGLENLQVFVPDFLAEEKTVILQLLNAAAGKDCSKDSDDVLMDAYLLLTKHSDRARDLDDSWATWEAPPVKIVPQVETVDTLRSMQVDNLLLVVTQSAHLIIQRKAFQQSIEGLMTLRQEQTSSQPVIAKALQQLKNDALELCNRISDAIDRVDHIFTSEFDAEVDESESVTLQQYYREAMIQGYNFGFEYHKEVVRLMSGEFRQKIGDKYISFARKWMNYVLTKCESGRGTRPRWATQGFDFLQAIEPVFISALPEDDFLSLQALMNECIGHVIGKPHSPVTAIHRNSPRPVKVPRCHSDPPNPHLIIPTPEGFSTRSHSSPAASAASAAAAAAASGRPGPSGSDPAPPKLISSAHDARGSSVPENDRLASIAAELQFRSLSRHSSPTEERDEPAYPKGDSSGSARRSWELRTLISQTKDTASKQGPIEAIQKSVRLFEEKRYREMRRKNIIGQVCDTPKSYDNVMHVGLRKVTFKWQRGNKIGEGQYGKVYTCISVDTGELMAMKEIRFQPNDHKTIKETADELKIFEGIKHPNLVRYFGVELHREEMYIFMEYCDEGTLEEVSRLGLQEHVIRLYSKQIAIAINVLHEHGIVHRDIKGANIFLTSSGLIKLGDFGCSVKLKNNAQTMPGEVNSTLGTAAYMAPEVITRAKGEGHGRAADIWSLGCVVIEMVTGKRPWHEYEHNFQIMYKVGMGHKPPIPERLSPEGKDFLCHCLESEPRMRWTASQLLDHSFVKVWQTAVQSPPRLMLGSCLQLSLKDNGTLKYGMSVSVSEVERN</sequence>
<dbReference type="GO" id="GO:0016323">
    <property type="term" value="C:basolateral plasma membrane"/>
    <property type="evidence" value="ECO:0007669"/>
    <property type="project" value="UniProtKB-SubCell"/>
</dbReference>
<evidence type="ECO:0000256" key="7">
    <source>
        <dbReference type="ARBA" id="ARBA00006529"/>
    </source>
</evidence>
<dbReference type="Proteomes" id="UP000010552">
    <property type="component" value="Unassembled WGS sequence"/>
</dbReference>
<evidence type="ECO:0000256" key="3">
    <source>
        <dbReference type="ARBA" id="ARBA00004424"/>
    </source>
</evidence>
<comment type="catalytic activity">
    <reaction evidence="29">
        <text>(R)-adrenaline(out) = (R)-adrenaline(in)</text>
        <dbReference type="Rhea" id="RHEA:73875"/>
        <dbReference type="ChEBI" id="CHEBI:71406"/>
    </reaction>
</comment>
<feature type="binding site" evidence="46">
    <location>
        <position position="1689"/>
    </location>
    <ligand>
        <name>ATP</name>
        <dbReference type="ChEBI" id="CHEBI:30616"/>
    </ligand>
</feature>
<feature type="domain" description="Protein kinase" evidence="49">
    <location>
        <begin position="1660"/>
        <end position="1918"/>
    </location>
</feature>
<evidence type="ECO:0000256" key="27">
    <source>
        <dbReference type="ARBA" id="ARBA00023242"/>
    </source>
</evidence>
<feature type="transmembrane region" description="Helical" evidence="48">
    <location>
        <begin position="268"/>
        <end position="290"/>
    </location>
</feature>
<evidence type="ECO:0000256" key="43">
    <source>
        <dbReference type="ARBA" id="ARBA00072456"/>
    </source>
</evidence>
<comment type="catalytic activity">
    <reaction evidence="33">
        <text>spermidine(in) = spermidine(out)</text>
        <dbReference type="Rhea" id="RHEA:35039"/>
        <dbReference type="ChEBI" id="CHEBI:57834"/>
    </reaction>
</comment>
<feature type="transmembrane region" description="Helical" evidence="48">
    <location>
        <begin position="186"/>
        <end position="204"/>
    </location>
</feature>
<dbReference type="GO" id="GO:0005524">
    <property type="term" value="F:ATP binding"/>
    <property type="evidence" value="ECO:0007669"/>
    <property type="project" value="UniProtKB-UniRule"/>
</dbReference>
<comment type="catalytic activity">
    <reaction evidence="28">
        <text>agmatine(out) = agmatine(in)</text>
        <dbReference type="Rhea" id="RHEA:72131"/>
        <dbReference type="ChEBI" id="CHEBI:58145"/>
    </reaction>
</comment>
<evidence type="ECO:0000256" key="33">
    <source>
        <dbReference type="ARBA" id="ARBA00036490"/>
    </source>
</evidence>
<evidence type="ECO:0000256" key="45">
    <source>
        <dbReference type="ARBA" id="ARBA00083883"/>
    </source>
</evidence>
<dbReference type="Pfam" id="PF00069">
    <property type="entry name" value="Pkinase"/>
    <property type="match status" value="1"/>
</dbReference>
<comment type="subcellular location">
    <subcellularLocation>
        <location evidence="3">Apical cell membrane</location>
        <topology evidence="3">Multi-pass membrane protein</topology>
    </subcellularLocation>
    <subcellularLocation>
        <location evidence="4">Basolateral cell membrane</location>
        <topology evidence="4">Multi-pass membrane protein</topology>
    </subcellularLocation>
    <subcellularLocation>
        <location evidence="5">Cytoplasm</location>
        <location evidence="5">Perinuclear region</location>
    </subcellularLocation>
    <subcellularLocation>
        <location evidence="2">Mitochondrion membrane</location>
    </subcellularLocation>
    <subcellularLocation>
        <location evidence="6">Nucleus outer membrane</location>
    </subcellularLocation>
</comment>
<feature type="compositionally biased region" description="Low complexity" evidence="47">
    <location>
        <begin position="1503"/>
        <end position="1528"/>
    </location>
</feature>
<evidence type="ECO:0000256" key="30">
    <source>
        <dbReference type="ARBA" id="ARBA00035901"/>
    </source>
</evidence>
<evidence type="ECO:0000313" key="51">
    <source>
        <dbReference type="Proteomes" id="UP000010552"/>
    </source>
</evidence>
<dbReference type="InterPro" id="IPR000719">
    <property type="entry name" value="Prot_kinase_dom"/>
</dbReference>
<keyword evidence="10" id="KW-0813">Transport</keyword>
<comment type="catalytic activity">
    <reaction evidence="38">
        <text>histamine(out) = histamine(in)</text>
        <dbReference type="Rhea" id="RHEA:73879"/>
        <dbReference type="ChEBI" id="CHEBI:58432"/>
    </reaction>
</comment>
<dbReference type="GO" id="GO:0006837">
    <property type="term" value="P:serotonin transport"/>
    <property type="evidence" value="ECO:0007669"/>
    <property type="project" value="UniProtKB-ARBA"/>
</dbReference>
<evidence type="ECO:0000313" key="50">
    <source>
        <dbReference type="EMBL" id="ELK09959.1"/>
    </source>
</evidence>
<feature type="compositionally biased region" description="Acidic residues" evidence="47">
    <location>
        <begin position="394"/>
        <end position="404"/>
    </location>
</feature>
<feature type="compositionally biased region" description="Basic residues" evidence="47">
    <location>
        <begin position="419"/>
        <end position="429"/>
    </location>
</feature>
<comment type="catalytic activity">
    <reaction evidence="39">
        <text>L-threonyl-[protein] + ATP = O-phospho-L-threonyl-[protein] + ADP + H(+)</text>
        <dbReference type="Rhea" id="RHEA:46608"/>
        <dbReference type="Rhea" id="RHEA-COMP:11060"/>
        <dbReference type="Rhea" id="RHEA-COMP:11605"/>
        <dbReference type="ChEBI" id="CHEBI:15378"/>
        <dbReference type="ChEBI" id="CHEBI:30013"/>
        <dbReference type="ChEBI" id="CHEBI:30616"/>
        <dbReference type="ChEBI" id="CHEBI:61977"/>
        <dbReference type="ChEBI" id="CHEBI:456216"/>
        <dbReference type="EC" id="2.7.11.25"/>
    </reaction>
</comment>
<dbReference type="GO" id="GO:0015874">
    <property type="term" value="P:norepinephrine transport"/>
    <property type="evidence" value="ECO:0007669"/>
    <property type="project" value="UniProtKB-ARBA"/>
</dbReference>
<keyword evidence="14" id="KW-0597">Phosphoprotein</keyword>
<keyword evidence="12" id="KW-0963">Cytoplasm</keyword>
<dbReference type="Gene3D" id="1.10.510.10">
    <property type="entry name" value="Transferase(Phosphotransferase) domain 1"/>
    <property type="match status" value="1"/>
</dbReference>
<keyword evidence="24" id="KW-0496">Mitochondrion</keyword>
<dbReference type="SUPFAM" id="SSF56112">
    <property type="entry name" value="Protein kinase-like (PK-like)"/>
    <property type="match status" value="1"/>
</dbReference>
<gene>
    <name evidence="50" type="ORF">PAL_GLEAN10013224</name>
</gene>
<keyword evidence="26" id="KW-0325">Glycoprotein</keyword>
<dbReference type="InterPro" id="IPR045801">
    <property type="entry name" value="MEKK4_N"/>
</dbReference>
<dbReference type="InterPro" id="IPR050538">
    <property type="entry name" value="MAP_kinase_kinase_kinase"/>
</dbReference>
<evidence type="ECO:0000256" key="47">
    <source>
        <dbReference type="SAM" id="MobiDB-lite"/>
    </source>
</evidence>
<keyword evidence="17" id="KW-0479">Metal-binding</keyword>
<dbReference type="GO" id="GO:0051608">
    <property type="term" value="P:histamine transport"/>
    <property type="evidence" value="ECO:0007669"/>
    <property type="project" value="UniProtKB-ARBA"/>
</dbReference>
<dbReference type="GO" id="GO:0015872">
    <property type="term" value="P:dopamine transport"/>
    <property type="evidence" value="ECO:0007669"/>
    <property type="project" value="UniProtKB-ARBA"/>
</dbReference>
<evidence type="ECO:0000256" key="19">
    <source>
        <dbReference type="ARBA" id="ARBA00022777"/>
    </source>
</evidence>
<dbReference type="STRING" id="9402.L5KE77"/>
<dbReference type="InterPro" id="IPR011701">
    <property type="entry name" value="MFS"/>
</dbReference>
<evidence type="ECO:0000256" key="8">
    <source>
        <dbReference type="ARBA" id="ARBA00009203"/>
    </source>
</evidence>
<accession>L5KE77</accession>
<keyword evidence="21" id="KW-0460">Magnesium</keyword>
<feature type="transmembrane region" description="Helical" evidence="48">
    <location>
        <begin position="125"/>
        <end position="146"/>
    </location>
</feature>
<keyword evidence="16 48" id="KW-0812">Transmembrane</keyword>
<dbReference type="InterPro" id="IPR011009">
    <property type="entry name" value="Kinase-like_dom_sf"/>
</dbReference>
<keyword evidence="19 50" id="KW-0418">Kinase</keyword>
<evidence type="ECO:0000256" key="20">
    <source>
        <dbReference type="ARBA" id="ARBA00022840"/>
    </source>
</evidence>
<dbReference type="FunFam" id="1.20.1250.20:FF:000165">
    <property type="entry name" value="Solute carrier family 22 member 3"/>
    <property type="match status" value="1"/>
</dbReference>
<feature type="transmembrane region" description="Helical" evidence="48">
    <location>
        <begin position="324"/>
        <end position="343"/>
    </location>
</feature>
<evidence type="ECO:0000256" key="39">
    <source>
        <dbReference type="ARBA" id="ARBA00047559"/>
    </source>
</evidence>
<comment type="similarity">
    <text evidence="8">Belongs to the major facilitator (TC 2.A.1) superfamily. Organic cation transporter (TC 2.A.1.19) family.</text>
</comment>
<evidence type="ECO:0000256" key="14">
    <source>
        <dbReference type="ARBA" id="ARBA00022553"/>
    </source>
</evidence>
<feature type="compositionally biased region" description="Basic and acidic residues" evidence="47">
    <location>
        <begin position="1569"/>
        <end position="1578"/>
    </location>
</feature>
<name>L5KE77_PTEAL</name>
<comment type="function">
    <text evidence="41">Component of a protein kinase signal transduction cascade. Activates the CSBP2, P38 and JNK MAPK pathways, but not the ERK pathway. Specifically phosphorylates and activates MAP2K4 and MAP2K6.</text>
</comment>
<evidence type="ECO:0000256" key="42">
    <source>
        <dbReference type="ARBA" id="ARBA00069057"/>
    </source>
</evidence>
<dbReference type="GO" id="GO:0046872">
    <property type="term" value="F:metal ion binding"/>
    <property type="evidence" value="ECO:0007669"/>
    <property type="project" value="UniProtKB-KW"/>
</dbReference>
<comment type="catalytic activity">
    <reaction evidence="30">
        <text>L-histidyl-L-proline diketopiperazine(in) = L-histidyl-L-proline diketopiperazine(out)</text>
        <dbReference type="Rhea" id="RHEA:74787"/>
        <dbReference type="ChEBI" id="CHEBI:90039"/>
    </reaction>
</comment>
<evidence type="ECO:0000256" key="12">
    <source>
        <dbReference type="ARBA" id="ARBA00022490"/>
    </source>
</evidence>
<keyword evidence="51" id="KW-1185">Reference proteome</keyword>
<evidence type="ECO:0000256" key="41">
    <source>
        <dbReference type="ARBA" id="ARBA00060115"/>
    </source>
</evidence>
<comment type="catalytic activity">
    <reaction evidence="40">
        <text>L-seryl-[protein] + ATP = O-phospho-L-seryl-[protein] + ADP + H(+)</text>
        <dbReference type="Rhea" id="RHEA:17989"/>
        <dbReference type="Rhea" id="RHEA-COMP:9863"/>
        <dbReference type="Rhea" id="RHEA-COMP:11604"/>
        <dbReference type="ChEBI" id="CHEBI:15378"/>
        <dbReference type="ChEBI" id="CHEBI:29999"/>
        <dbReference type="ChEBI" id="CHEBI:30616"/>
        <dbReference type="ChEBI" id="CHEBI:83421"/>
        <dbReference type="ChEBI" id="CHEBI:456216"/>
        <dbReference type="EC" id="2.7.11.25"/>
    </reaction>
</comment>
<dbReference type="GO" id="GO:0016324">
    <property type="term" value="C:apical plasma membrane"/>
    <property type="evidence" value="ECO:0007669"/>
    <property type="project" value="UniProtKB-SubCell"/>
</dbReference>
<feature type="compositionally biased region" description="Polar residues" evidence="47">
    <location>
        <begin position="801"/>
        <end position="816"/>
    </location>
</feature>
<evidence type="ECO:0000256" key="22">
    <source>
        <dbReference type="ARBA" id="ARBA00022989"/>
    </source>
</evidence>
<dbReference type="GO" id="GO:0048471">
    <property type="term" value="C:perinuclear region of cytoplasm"/>
    <property type="evidence" value="ECO:0007669"/>
    <property type="project" value="UniProtKB-SubCell"/>
</dbReference>
<feature type="region of interest" description="Disordered" evidence="47">
    <location>
        <begin position="393"/>
        <end position="468"/>
    </location>
</feature>
<keyword evidence="22 48" id="KW-1133">Transmembrane helix</keyword>
<evidence type="ECO:0000256" key="25">
    <source>
        <dbReference type="ARBA" id="ARBA00023136"/>
    </source>
</evidence>
<evidence type="ECO:0000256" key="26">
    <source>
        <dbReference type="ARBA" id="ARBA00023180"/>
    </source>
</evidence>
<evidence type="ECO:0000256" key="16">
    <source>
        <dbReference type="ARBA" id="ARBA00022692"/>
    </source>
</evidence>
<evidence type="ECO:0000256" key="1">
    <source>
        <dbReference type="ARBA" id="ARBA00001946"/>
    </source>
</evidence>
<feature type="region of interest" description="Disordered" evidence="47">
    <location>
        <begin position="1"/>
        <end position="35"/>
    </location>
</feature>
<keyword evidence="13" id="KW-0723">Serine/threonine-protein kinase</keyword>
<dbReference type="FunFam" id="1.10.510.10:FF:000122">
    <property type="entry name" value="Mitogen-activated protein kinase kinase kinase 4"/>
    <property type="match status" value="1"/>
</dbReference>
<evidence type="ECO:0000256" key="21">
    <source>
        <dbReference type="ARBA" id="ARBA00022842"/>
    </source>
</evidence>
<reference evidence="51" key="1">
    <citation type="journal article" date="2013" name="Science">
        <title>Comparative analysis of bat genomes provides insight into the evolution of flight and immunity.</title>
        <authorList>
            <person name="Zhang G."/>
            <person name="Cowled C."/>
            <person name="Shi Z."/>
            <person name="Huang Z."/>
            <person name="Bishop-Lilly K.A."/>
            <person name="Fang X."/>
            <person name="Wynne J.W."/>
            <person name="Xiong Z."/>
            <person name="Baker M.L."/>
            <person name="Zhao W."/>
            <person name="Tachedjian M."/>
            <person name="Zhu Y."/>
            <person name="Zhou P."/>
            <person name="Jiang X."/>
            <person name="Ng J."/>
            <person name="Yang L."/>
            <person name="Wu L."/>
            <person name="Xiao J."/>
            <person name="Feng Y."/>
            <person name="Chen Y."/>
            <person name="Sun X."/>
            <person name="Zhang Y."/>
            <person name="Marsh G.A."/>
            <person name="Crameri G."/>
            <person name="Broder C.C."/>
            <person name="Frey K.G."/>
            <person name="Wang L.F."/>
            <person name="Wang J."/>
        </authorList>
    </citation>
    <scope>NUCLEOTIDE SEQUENCE [LARGE SCALE GENOMIC DNA]</scope>
</reference>
<keyword evidence="27" id="KW-0539">Nucleus</keyword>
<evidence type="ECO:0000256" key="31">
    <source>
        <dbReference type="ARBA" id="ARBA00036470"/>
    </source>
</evidence>
<dbReference type="eggNOG" id="KOG4645">
    <property type="taxonomic scope" value="Eukaryota"/>
</dbReference>
<evidence type="ECO:0000256" key="15">
    <source>
        <dbReference type="ARBA" id="ARBA00022679"/>
    </source>
</evidence>
<feature type="region of interest" description="Disordered" evidence="47">
    <location>
        <begin position="756"/>
        <end position="817"/>
    </location>
</feature>
<keyword evidence="23" id="KW-0406">Ion transport</keyword>
<evidence type="ECO:0000256" key="2">
    <source>
        <dbReference type="ARBA" id="ARBA00004325"/>
    </source>
</evidence>
<dbReference type="InParanoid" id="L5KE77"/>
<evidence type="ECO:0000256" key="44">
    <source>
        <dbReference type="ARBA" id="ARBA00079877"/>
    </source>
</evidence>
<keyword evidence="20 46" id="KW-0067">ATP-binding</keyword>
<keyword evidence="25 48" id="KW-0472">Membrane</keyword>
<evidence type="ECO:0000256" key="11">
    <source>
        <dbReference type="ARBA" id="ARBA00022475"/>
    </source>
</evidence>
<keyword evidence="15" id="KW-0808">Transferase</keyword>
<evidence type="ECO:0000256" key="6">
    <source>
        <dbReference type="ARBA" id="ARBA00004649"/>
    </source>
</evidence>
<evidence type="ECO:0000256" key="29">
    <source>
        <dbReference type="ARBA" id="ARBA00035897"/>
    </source>
</evidence>
<keyword evidence="18 46" id="KW-0547">Nucleotide-binding</keyword>
<dbReference type="InterPro" id="IPR036259">
    <property type="entry name" value="MFS_trans_sf"/>
</dbReference>
<keyword evidence="11" id="KW-1003">Cell membrane</keyword>
<feature type="transmembrane region" description="Helical" evidence="48">
    <location>
        <begin position="158"/>
        <end position="180"/>
    </location>
</feature>
<evidence type="ECO:0000256" key="10">
    <source>
        <dbReference type="ARBA" id="ARBA00022448"/>
    </source>
</evidence>
<comment type="catalytic activity">
    <reaction evidence="32">
        <text>dopamine(out) = dopamine(in)</text>
        <dbReference type="Rhea" id="RHEA:73863"/>
        <dbReference type="ChEBI" id="CHEBI:59905"/>
    </reaction>
</comment>
<dbReference type="Gene3D" id="1.20.1250.20">
    <property type="entry name" value="MFS general substrate transporter like domains"/>
    <property type="match status" value="1"/>
</dbReference>
<dbReference type="EC" id="2.7.11.25" evidence="9"/>
<feature type="transmembrane region" description="Helical" evidence="48">
    <location>
        <begin position="296"/>
        <end position="317"/>
    </location>
</feature>
<evidence type="ECO:0000256" key="4">
    <source>
        <dbReference type="ARBA" id="ARBA00004554"/>
    </source>
</evidence>
<evidence type="ECO:0000256" key="5">
    <source>
        <dbReference type="ARBA" id="ARBA00004556"/>
    </source>
</evidence>
<feature type="transmembrane region" description="Helical" evidence="48">
    <location>
        <begin position="75"/>
        <end position="92"/>
    </location>
</feature>
<dbReference type="PROSITE" id="PS00107">
    <property type="entry name" value="PROTEIN_KINASE_ATP"/>
    <property type="match status" value="1"/>
</dbReference>
<dbReference type="EMBL" id="KB030789">
    <property type="protein sequence ID" value="ELK09959.1"/>
    <property type="molecule type" value="Genomic_DNA"/>
</dbReference>
<evidence type="ECO:0000256" key="34">
    <source>
        <dbReference type="ARBA" id="ARBA00036661"/>
    </source>
</evidence>
<dbReference type="PROSITE" id="PS50011">
    <property type="entry name" value="PROTEIN_KINASE_DOM"/>
    <property type="match status" value="1"/>
</dbReference>
<comment type="catalytic activity">
    <reaction evidence="36">
        <text>(R)-noradrenaline(out) = (R)-noradrenaline(in)</text>
        <dbReference type="Rhea" id="RHEA:73871"/>
        <dbReference type="ChEBI" id="CHEBI:72587"/>
    </reaction>
</comment>
<evidence type="ECO:0000256" key="9">
    <source>
        <dbReference type="ARBA" id="ARBA00012406"/>
    </source>
</evidence>
<dbReference type="CDD" id="cd06626">
    <property type="entry name" value="STKc_MEKK4"/>
    <property type="match status" value="1"/>
</dbReference>
<dbReference type="Pfam" id="PF07690">
    <property type="entry name" value="MFS_1"/>
    <property type="match status" value="1"/>
</dbReference>
<dbReference type="PANTHER" id="PTHR48016:SF32">
    <property type="entry name" value="MITOGEN-ACTIVATED PROTEIN KINASE KINASE KINASE 4"/>
    <property type="match status" value="1"/>
</dbReference>
<dbReference type="GO" id="GO:0005640">
    <property type="term" value="C:nuclear outer membrane"/>
    <property type="evidence" value="ECO:0007669"/>
    <property type="project" value="UniProtKB-SubCell"/>
</dbReference>
<proteinExistence type="inferred from homology"/>
<dbReference type="GO" id="GO:0015651">
    <property type="term" value="F:quaternary ammonium group transmembrane transporter activity"/>
    <property type="evidence" value="ECO:0007669"/>
    <property type="project" value="UniProtKB-ARBA"/>
</dbReference>
<dbReference type="SMART" id="SM00220">
    <property type="entry name" value="S_TKc"/>
    <property type="match status" value="1"/>
</dbReference>
<comment type="catalytic activity">
    <reaction evidence="34">
        <text>(R)-salsolinol(in) = (R)-salsolinol(out)</text>
        <dbReference type="Rhea" id="RHEA:74791"/>
        <dbReference type="ChEBI" id="CHEBI:194082"/>
    </reaction>
</comment>
<evidence type="ECO:0000256" key="13">
    <source>
        <dbReference type="ARBA" id="ARBA00022527"/>
    </source>
</evidence>
<evidence type="ECO:0000256" key="38">
    <source>
        <dbReference type="ARBA" id="ARBA00037001"/>
    </source>
</evidence>
<dbReference type="FunCoup" id="L5KE77">
    <property type="interactions" value="3668"/>
</dbReference>
<feature type="transmembrane region" description="Helical" evidence="48">
    <location>
        <begin position="99"/>
        <end position="119"/>
    </location>
</feature>
<comment type="catalytic activity">
    <reaction evidence="37">
        <text>tyramine(in) = tyramine(out)</text>
        <dbReference type="Rhea" id="RHEA:74783"/>
        <dbReference type="ChEBI" id="CHEBI:327995"/>
    </reaction>
</comment>
<evidence type="ECO:0000256" key="37">
    <source>
        <dbReference type="ARBA" id="ARBA00036998"/>
    </source>
</evidence>
<evidence type="ECO:0000256" key="36">
    <source>
        <dbReference type="ARBA" id="ARBA00036845"/>
    </source>
</evidence>